<evidence type="ECO:0000313" key="9">
    <source>
        <dbReference type="Proteomes" id="UP001562354"/>
    </source>
</evidence>
<evidence type="ECO:0000256" key="3">
    <source>
        <dbReference type="ARBA" id="ARBA00022737"/>
    </source>
</evidence>
<feature type="region of interest" description="Disordered" evidence="6">
    <location>
        <begin position="1"/>
        <end position="90"/>
    </location>
</feature>
<dbReference type="InterPro" id="IPR039678">
    <property type="entry name" value="CTNNBL1"/>
</dbReference>
<dbReference type="Gene3D" id="1.25.10.10">
    <property type="entry name" value="Leucine-rich Repeat Variant"/>
    <property type="match status" value="1"/>
</dbReference>
<sequence>MTSIDDLFKKPYLPSSSGAPSNKRKFEAPDAQSVYKSTKLSPTSDVKGETNGQATVEDDQDDIEAGPELPPDEEEDGLDDEEGRFFGSGVNKNTTAAMDFIDRADGDDFVEEKIDAVWLRRLALSFERKISKNSELRAKYEDEPSKFMASEADLDAEVKNLSILSEHPELYPEFAKIGCAGSLVSLLAHENTDIAIDAIEIISELTDEDVAAEPEMWDSLVAALLESDLVNLILQNFDRLDEDLESDRSGIYHALSVLENLSSNTEVAGQIAGDQVLKYLLGRIKAKETRVGQNQQYAAEVLQVLLQTSEPARDRLIKADGVDTILTLLASYRKRDPEKDSTEEEYAENLFDTLAVLLSSSAGKKSFVDAEGVELTLIMVKEGKFSRSRALKILDHAMAGSSDASREVAEKLVDAAGLKTVFSAFMKDKGKDREAVEHLIGIFSALLRLLPGESSHRIRALAKFVEKDFEKLTKLVALRFEYSTRVHAIDQQIALEKKQTASDEQEDLEDEWFSRRMDAGLYCLQMLDVILTWLVAEDAGARKRVTDLLKDRDESLGNLKKSLQQQLEGVDSKEEGNAGEMLQALIECLP</sequence>
<evidence type="ECO:0000256" key="5">
    <source>
        <dbReference type="ARBA" id="ARBA00023242"/>
    </source>
</evidence>
<keyword evidence="2" id="KW-0597">Phosphoprotein</keyword>
<dbReference type="GeneID" id="95974406"/>
<dbReference type="PANTHER" id="PTHR14978:SF0">
    <property type="entry name" value="BETA-CATENIN-LIKE PROTEIN 1"/>
    <property type="match status" value="1"/>
</dbReference>
<dbReference type="SMART" id="SM01156">
    <property type="entry name" value="DUF1716"/>
    <property type="match status" value="1"/>
</dbReference>
<evidence type="ECO:0000256" key="4">
    <source>
        <dbReference type="ARBA" id="ARBA00023054"/>
    </source>
</evidence>
<protein>
    <recommendedName>
        <fullName evidence="7">Beta-catenin-like protein 1 N-terminal domain-containing protein</fullName>
    </recommendedName>
</protein>
<feature type="domain" description="Beta-catenin-like protein 1 N-terminal" evidence="7">
    <location>
        <begin position="90"/>
        <end position="199"/>
    </location>
</feature>
<dbReference type="PANTHER" id="PTHR14978">
    <property type="entry name" value="BETA-CATENIN-LIKE PROTEIN 1 NUCLEAR ASSOCIATED PROTEIN"/>
    <property type="match status" value="1"/>
</dbReference>
<organism evidence="8 9">
    <name type="scientific">Neodothiora populina</name>
    <dbReference type="NCBI Taxonomy" id="2781224"/>
    <lineage>
        <taxon>Eukaryota</taxon>
        <taxon>Fungi</taxon>
        <taxon>Dikarya</taxon>
        <taxon>Ascomycota</taxon>
        <taxon>Pezizomycotina</taxon>
        <taxon>Dothideomycetes</taxon>
        <taxon>Dothideomycetidae</taxon>
        <taxon>Dothideales</taxon>
        <taxon>Dothioraceae</taxon>
        <taxon>Neodothiora</taxon>
    </lineage>
</organism>
<dbReference type="Proteomes" id="UP001562354">
    <property type="component" value="Unassembled WGS sequence"/>
</dbReference>
<dbReference type="InterPro" id="IPR011989">
    <property type="entry name" value="ARM-like"/>
</dbReference>
<dbReference type="Pfam" id="PF08216">
    <property type="entry name" value="CTNNBL"/>
    <property type="match status" value="1"/>
</dbReference>
<keyword evidence="9" id="KW-1185">Reference proteome</keyword>
<comment type="caution">
    <text evidence="8">The sequence shown here is derived from an EMBL/GenBank/DDBJ whole genome shotgun (WGS) entry which is preliminary data.</text>
</comment>
<keyword evidence="4" id="KW-0175">Coiled coil</keyword>
<reference evidence="8 9" key="1">
    <citation type="submission" date="2024-07" db="EMBL/GenBank/DDBJ databases">
        <title>Draft sequence of the Neodothiora populina.</title>
        <authorList>
            <person name="Drown D.D."/>
            <person name="Schuette U.S."/>
            <person name="Buechlein A.B."/>
            <person name="Rusch D.R."/>
            <person name="Winton L.W."/>
            <person name="Adams G.A."/>
        </authorList>
    </citation>
    <scope>NUCLEOTIDE SEQUENCE [LARGE SCALE GENOMIC DNA]</scope>
    <source>
        <strain evidence="8 9">CPC 39397</strain>
    </source>
</reference>
<comment type="subcellular location">
    <subcellularLocation>
        <location evidence="1">Nucleus</location>
    </subcellularLocation>
</comment>
<dbReference type="InterPro" id="IPR013180">
    <property type="entry name" value="CTNNBL1_N"/>
</dbReference>
<proteinExistence type="predicted"/>
<evidence type="ECO:0000256" key="6">
    <source>
        <dbReference type="SAM" id="MobiDB-lite"/>
    </source>
</evidence>
<dbReference type="EMBL" id="JBFMKM010000009">
    <property type="protein sequence ID" value="KAL1304299.1"/>
    <property type="molecule type" value="Genomic_DNA"/>
</dbReference>
<evidence type="ECO:0000256" key="1">
    <source>
        <dbReference type="ARBA" id="ARBA00004123"/>
    </source>
</evidence>
<feature type="compositionally biased region" description="Acidic residues" evidence="6">
    <location>
        <begin position="56"/>
        <end position="82"/>
    </location>
</feature>
<evidence type="ECO:0000256" key="2">
    <source>
        <dbReference type="ARBA" id="ARBA00022553"/>
    </source>
</evidence>
<feature type="compositionally biased region" description="Polar residues" evidence="6">
    <location>
        <begin position="34"/>
        <end position="54"/>
    </location>
</feature>
<name>A0ABR3PDV2_9PEZI</name>
<evidence type="ECO:0000313" key="8">
    <source>
        <dbReference type="EMBL" id="KAL1304299.1"/>
    </source>
</evidence>
<accession>A0ABR3PDV2</accession>
<keyword evidence="5" id="KW-0539">Nucleus</keyword>
<keyword evidence="3" id="KW-0677">Repeat</keyword>
<dbReference type="RefSeq" id="XP_069200574.1">
    <property type="nucleotide sequence ID" value="XM_069347131.1"/>
</dbReference>
<evidence type="ECO:0000259" key="7">
    <source>
        <dbReference type="SMART" id="SM01156"/>
    </source>
</evidence>
<dbReference type="InterPro" id="IPR016024">
    <property type="entry name" value="ARM-type_fold"/>
</dbReference>
<gene>
    <name evidence="8" type="ORF">AAFC00_000703</name>
</gene>
<dbReference type="SUPFAM" id="SSF48371">
    <property type="entry name" value="ARM repeat"/>
    <property type="match status" value="1"/>
</dbReference>